<accession>A0A8S1AAG4</accession>
<proteinExistence type="predicted"/>
<dbReference type="OrthoDB" id="7676846at2759"/>
<keyword evidence="4" id="KW-1185">Reference proteome</keyword>
<sequence>MADIISNDVEYLNELPLNKLLSMKNSLKELVTTEYENETKTTTPSYLQRFGAQAMAIQAQPPIKRGDYEEALYKKGESKISNIFSMSVTTLAFLAFGGYLLCLIVQAVKAKQNGIVTTPTQPTFFVSAAGIKKKPQSQFASYGRKRRENRLRRSLKMLDVPPEQLFTALLQVCESFAKWSDQQEYINTW</sequence>
<dbReference type="Proteomes" id="UP000494256">
    <property type="component" value="Unassembled WGS sequence"/>
</dbReference>
<evidence type="ECO:0000313" key="3">
    <source>
        <dbReference type="EMBL" id="CAB3255634.1"/>
    </source>
</evidence>
<comment type="caution">
    <text evidence="2">The sequence shown here is derived from an EMBL/GenBank/DDBJ whole genome shotgun (WGS) entry which is preliminary data.</text>
</comment>
<dbReference type="Proteomes" id="UP000494106">
    <property type="component" value="Unassembled WGS sequence"/>
</dbReference>
<name>A0A8S1AAG4_ARCPL</name>
<evidence type="ECO:0000313" key="4">
    <source>
        <dbReference type="Proteomes" id="UP000494106"/>
    </source>
</evidence>
<keyword evidence="1" id="KW-0812">Transmembrane</keyword>
<feature type="transmembrane region" description="Helical" evidence="1">
    <location>
        <begin position="83"/>
        <end position="105"/>
    </location>
</feature>
<evidence type="ECO:0000313" key="2">
    <source>
        <dbReference type="EMBL" id="CAB3244321.1"/>
    </source>
</evidence>
<keyword evidence="1" id="KW-1133">Transmembrane helix</keyword>
<evidence type="ECO:0000313" key="5">
    <source>
        <dbReference type="Proteomes" id="UP000494256"/>
    </source>
</evidence>
<evidence type="ECO:0000256" key="1">
    <source>
        <dbReference type="SAM" id="Phobius"/>
    </source>
</evidence>
<dbReference type="EMBL" id="CADEBC010000521">
    <property type="protein sequence ID" value="CAB3244321.1"/>
    <property type="molecule type" value="Genomic_DNA"/>
</dbReference>
<reference evidence="4 5" key="1">
    <citation type="submission" date="2020-04" db="EMBL/GenBank/DDBJ databases">
        <authorList>
            <person name="Wallbank WR R."/>
            <person name="Pardo Diaz C."/>
            <person name="Kozak K."/>
            <person name="Martin S."/>
            <person name="Jiggins C."/>
            <person name="Moest M."/>
            <person name="Warren A I."/>
            <person name="Byers J.R.P. K."/>
            <person name="Montejo-Kovacevich G."/>
            <person name="Yen C E."/>
        </authorList>
    </citation>
    <scope>NUCLEOTIDE SEQUENCE [LARGE SCALE GENOMIC DNA]</scope>
</reference>
<organism evidence="2 4">
    <name type="scientific">Arctia plantaginis</name>
    <name type="common">Wood tiger moth</name>
    <name type="synonym">Phalaena plantaginis</name>
    <dbReference type="NCBI Taxonomy" id="874455"/>
    <lineage>
        <taxon>Eukaryota</taxon>
        <taxon>Metazoa</taxon>
        <taxon>Ecdysozoa</taxon>
        <taxon>Arthropoda</taxon>
        <taxon>Hexapoda</taxon>
        <taxon>Insecta</taxon>
        <taxon>Pterygota</taxon>
        <taxon>Neoptera</taxon>
        <taxon>Endopterygota</taxon>
        <taxon>Lepidoptera</taxon>
        <taxon>Glossata</taxon>
        <taxon>Ditrysia</taxon>
        <taxon>Noctuoidea</taxon>
        <taxon>Erebidae</taxon>
        <taxon>Arctiinae</taxon>
        <taxon>Arctia</taxon>
    </lineage>
</organism>
<keyword evidence="1" id="KW-0472">Membrane</keyword>
<dbReference type="AlphaFoldDB" id="A0A8S1AAG4"/>
<dbReference type="EMBL" id="CADEBD010000443">
    <property type="protein sequence ID" value="CAB3255634.1"/>
    <property type="molecule type" value="Genomic_DNA"/>
</dbReference>
<gene>
    <name evidence="3" type="ORF">APLA_LOCUS15321</name>
    <name evidence="2" type="ORF">APLA_LOCUS9885</name>
</gene>
<protein>
    <submittedName>
        <fullName evidence="2">Uncharacterized protein</fullName>
    </submittedName>
</protein>